<dbReference type="Pfam" id="PF06487">
    <property type="entry name" value="SAP18"/>
    <property type="match status" value="1"/>
</dbReference>
<dbReference type="PANTHER" id="PTHR13082:SF0">
    <property type="entry name" value="HISTONE DEACETYLASE COMPLEX SUBUNIT SAP18"/>
    <property type="match status" value="1"/>
</dbReference>
<comment type="caution">
    <text evidence="3">The sequence shown here is derived from an EMBL/GenBank/DDBJ whole genome shotgun (WGS) entry which is preliminary data.</text>
</comment>
<dbReference type="AlphaFoldDB" id="A0A167JVN2"/>
<dbReference type="InterPro" id="IPR010516">
    <property type="entry name" value="SAP18"/>
</dbReference>
<dbReference type="InterPro" id="IPR042534">
    <property type="entry name" value="SAP18_sf"/>
</dbReference>
<name>A0A167JVN2_9HYPO</name>
<dbReference type="PANTHER" id="PTHR13082">
    <property type="entry name" value="SAP18"/>
    <property type="match status" value="1"/>
</dbReference>
<dbReference type="OrthoDB" id="440566at2759"/>
<dbReference type="GO" id="GO:0005634">
    <property type="term" value="C:nucleus"/>
    <property type="evidence" value="ECO:0007669"/>
    <property type="project" value="TreeGrafter"/>
</dbReference>
<protein>
    <submittedName>
        <fullName evidence="3">Sin3 associated polypeptide p18</fullName>
    </submittedName>
</protein>
<feature type="compositionally biased region" description="Basic residues" evidence="2">
    <location>
        <begin position="223"/>
        <end position="233"/>
    </location>
</feature>
<feature type="compositionally biased region" description="Polar residues" evidence="2">
    <location>
        <begin position="172"/>
        <end position="196"/>
    </location>
</feature>
<dbReference type="Proteomes" id="UP000076863">
    <property type="component" value="Unassembled WGS sequence"/>
</dbReference>
<gene>
    <name evidence="3" type="ORF">BBO_00789</name>
</gene>
<reference evidence="3 4" key="1">
    <citation type="journal article" date="2016" name="Genome Biol. Evol.">
        <title>Divergent and convergent evolution of fungal pathogenicity.</title>
        <authorList>
            <person name="Shang Y."/>
            <person name="Xiao G."/>
            <person name="Zheng P."/>
            <person name="Cen K."/>
            <person name="Zhan S."/>
            <person name="Wang C."/>
        </authorList>
    </citation>
    <scope>NUCLEOTIDE SEQUENCE [LARGE SCALE GENOMIC DNA]</scope>
    <source>
        <strain evidence="3 4">RCEF 3172</strain>
    </source>
</reference>
<evidence type="ECO:0000313" key="3">
    <source>
        <dbReference type="EMBL" id="OAA50842.1"/>
    </source>
</evidence>
<evidence type="ECO:0000313" key="4">
    <source>
        <dbReference type="Proteomes" id="UP000076863"/>
    </source>
</evidence>
<dbReference type="Gene3D" id="3.10.20.550">
    <property type="entry name" value="ASAP complex, SAP18 subunit"/>
    <property type="match status" value="1"/>
</dbReference>
<keyword evidence="4" id="KW-1185">Reference proteome</keyword>
<comment type="similarity">
    <text evidence="1">Belongs to the SAP18 family.</text>
</comment>
<proteinExistence type="inferred from homology"/>
<evidence type="ECO:0000256" key="2">
    <source>
        <dbReference type="SAM" id="MobiDB-lite"/>
    </source>
</evidence>
<sequence>MSQMSYVGESSPEPPFLVRLFYSSGSLIHPEDFAHPSSLSFINVYTWPSCSLQELVHELADARPNPLPSPSIGTRVVFQLVYPDLKSIGSGAVDRKAKFAVKDLGSFVIGTGGPGAEDDEDLGHNGGGRGSTIWTLQDAHFAAGDYISCALLPPLDDGSIAPAYDATESQEHPTQTLSDQPSAFGNRRNNFSQNFRGGSINGGPRFPRGDWRANNQRQQPGRGRGRGRGRGGW</sequence>
<feature type="region of interest" description="Disordered" evidence="2">
    <location>
        <begin position="166"/>
        <end position="233"/>
    </location>
</feature>
<organism evidence="3 4">
    <name type="scientific">Beauveria brongniartii RCEF 3172</name>
    <dbReference type="NCBI Taxonomy" id="1081107"/>
    <lineage>
        <taxon>Eukaryota</taxon>
        <taxon>Fungi</taxon>
        <taxon>Dikarya</taxon>
        <taxon>Ascomycota</taxon>
        <taxon>Pezizomycotina</taxon>
        <taxon>Sordariomycetes</taxon>
        <taxon>Hypocreomycetidae</taxon>
        <taxon>Hypocreales</taxon>
        <taxon>Cordycipitaceae</taxon>
        <taxon>Beauveria</taxon>
        <taxon>Beauveria brongniartii</taxon>
    </lineage>
</organism>
<evidence type="ECO:0000256" key="1">
    <source>
        <dbReference type="ARBA" id="ARBA00009143"/>
    </source>
</evidence>
<dbReference type="EMBL" id="AZHA01000002">
    <property type="protein sequence ID" value="OAA50842.1"/>
    <property type="molecule type" value="Genomic_DNA"/>
</dbReference>
<accession>A0A167JVN2</accession>